<dbReference type="SUPFAM" id="SSF46565">
    <property type="entry name" value="Chaperone J-domain"/>
    <property type="match status" value="1"/>
</dbReference>
<dbReference type="InterPro" id="IPR018253">
    <property type="entry name" value="DnaJ_domain_CS"/>
</dbReference>
<protein>
    <submittedName>
        <fullName evidence="1">DnaJ homolog subfamily B member 6-A</fullName>
    </submittedName>
</protein>
<reference evidence="1" key="1">
    <citation type="journal article" date="2013" name="Nature">
        <title>Draft genome of the wheat A-genome progenitor Triticum urartu.</title>
        <authorList>
            <person name="Ling H.Q."/>
            <person name="Zhao S."/>
            <person name="Liu D."/>
            <person name="Wang J."/>
            <person name="Sun H."/>
            <person name="Zhang C."/>
            <person name="Fan H."/>
            <person name="Li D."/>
            <person name="Dong L."/>
            <person name="Tao Y."/>
            <person name="Gao C."/>
            <person name="Wu H."/>
            <person name="Li Y."/>
            <person name="Cui Y."/>
            <person name="Guo X."/>
            <person name="Zheng S."/>
            <person name="Wang B."/>
            <person name="Yu K."/>
            <person name="Liang Q."/>
            <person name="Yang W."/>
            <person name="Lou X."/>
            <person name="Chen J."/>
            <person name="Feng M."/>
            <person name="Jian J."/>
            <person name="Zhang X."/>
            <person name="Luo G."/>
            <person name="Jiang Y."/>
            <person name="Liu J."/>
            <person name="Wang Z."/>
            <person name="Sha Y."/>
            <person name="Zhang B."/>
            <person name="Wu H."/>
            <person name="Tang D."/>
            <person name="Shen Q."/>
            <person name="Xue P."/>
            <person name="Zou S."/>
            <person name="Wang X."/>
            <person name="Liu X."/>
            <person name="Wang F."/>
            <person name="Yang Y."/>
            <person name="An X."/>
            <person name="Dong Z."/>
            <person name="Zhang K."/>
            <person name="Zhang X."/>
            <person name="Luo M.C."/>
            <person name="Dvorak J."/>
            <person name="Tong Y."/>
            <person name="Wang J."/>
            <person name="Yang H."/>
            <person name="Li Z."/>
            <person name="Wang D."/>
            <person name="Zhang A."/>
            <person name="Wang J."/>
        </authorList>
    </citation>
    <scope>NUCLEOTIDE SEQUENCE</scope>
</reference>
<dbReference type="Pfam" id="PF00226">
    <property type="entry name" value="DnaJ"/>
    <property type="match status" value="1"/>
</dbReference>
<organism evidence="1">
    <name type="scientific">Triticum urartu</name>
    <name type="common">Red wild einkorn</name>
    <name type="synonym">Crithodium urartu</name>
    <dbReference type="NCBI Taxonomy" id="4572"/>
    <lineage>
        <taxon>Eukaryota</taxon>
        <taxon>Viridiplantae</taxon>
        <taxon>Streptophyta</taxon>
        <taxon>Embryophyta</taxon>
        <taxon>Tracheophyta</taxon>
        <taxon>Spermatophyta</taxon>
        <taxon>Magnoliopsida</taxon>
        <taxon>Liliopsida</taxon>
        <taxon>Poales</taxon>
        <taxon>Poaceae</taxon>
        <taxon>BOP clade</taxon>
        <taxon>Pooideae</taxon>
        <taxon>Triticodae</taxon>
        <taxon>Triticeae</taxon>
        <taxon>Triticinae</taxon>
        <taxon>Triticum</taxon>
    </lineage>
</organism>
<dbReference type="STRING" id="4572.M8A3R9"/>
<dbReference type="EMBL" id="KD122416">
    <property type="protein sequence ID" value="EMS59310.1"/>
    <property type="molecule type" value="Genomic_DNA"/>
</dbReference>
<gene>
    <name evidence="1" type="ORF">TRIUR3_28172</name>
</gene>
<dbReference type="InterPro" id="IPR001623">
    <property type="entry name" value="DnaJ_domain"/>
</dbReference>
<dbReference type="Gene3D" id="1.10.287.110">
    <property type="entry name" value="DnaJ domain"/>
    <property type="match status" value="1"/>
</dbReference>
<dbReference type="eggNOG" id="KOG0714">
    <property type="taxonomic scope" value="Eukaryota"/>
</dbReference>
<dbReference type="InterPro" id="IPR036869">
    <property type="entry name" value="J_dom_sf"/>
</dbReference>
<dbReference type="GO" id="GO:0005783">
    <property type="term" value="C:endoplasmic reticulum"/>
    <property type="evidence" value="ECO:0007669"/>
    <property type="project" value="UniProtKB-ARBA"/>
</dbReference>
<proteinExistence type="predicted"/>
<dbReference type="PANTHER" id="PTHR44743:SF11">
    <property type="entry name" value="PUTATIVE, EXPRESSED-RELATED"/>
    <property type="match status" value="1"/>
</dbReference>
<evidence type="ECO:0000313" key="1">
    <source>
        <dbReference type="EMBL" id="EMS59310.1"/>
    </source>
</evidence>
<sequence>MDASAGAGSGNAPCAGAGASSCCYYTLLGIRKNASSTDIRAAYRRLAMKWHPDRWASDPGATGEAKRRFQRIQEAYSVLSDKGKRAMYDAGLFDPLDDDDQTTVGTGQHHLIPSHQALTTLDAIPTLPEKSSKEAFQLAN</sequence>
<dbReference type="AlphaFoldDB" id="M8A3R9"/>
<dbReference type="PANTHER" id="PTHR44743">
    <property type="entry name" value="PUTATIVE, EXPRESSED-RELATED"/>
    <property type="match status" value="1"/>
</dbReference>
<dbReference type="PROSITE" id="PS50076">
    <property type="entry name" value="DNAJ_2"/>
    <property type="match status" value="1"/>
</dbReference>
<accession>M8A3R9</accession>
<dbReference type="PROSITE" id="PS00636">
    <property type="entry name" value="DNAJ_1"/>
    <property type="match status" value="1"/>
</dbReference>
<dbReference type="OMA" id="MSERDLW"/>
<dbReference type="CDD" id="cd06257">
    <property type="entry name" value="DnaJ"/>
    <property type="match status" value="1"/>
</dbReference>
<dbReference type="PRINTS" id="PR00625">
    <property type="entry name" value="JDOMAIN"/>
</dbReference>
<dbReference type="SMART" id="SM00271">
    <property type="entry name" value="DnaJ"/>
    <property type="match status" value="1"/>
</dbReference>
<name>M8A3R9_TRIUA</name>